<name>A0A3B1E4M4_9ZZZZ</name>
<dbReference type="Pfam" id="PF03190">
    <property type="entry name" value="Thioredox_DsbH"/>
    <property type="match status" value="1"/>
</dbReference>
<evidence type="ECO:0000313" key="2">
    <source>
        <dbReference type="EMBL" id="VAY86858.1"/>
    </source>
</evidence>
<dbReference type="InterPro" id="IPR036249">
    <property type="entry name" value="Thioredoxin-like_sf"/>
</dbReference>
<dbReference type="PIRSF" id="PIRSF006402">
    <property type="entry name" value="UCP006402_thioredoxin"/>
    <property type="match status" value="1"/>
</dbReference>
<organism evidence="2">
    <name type="scientific">hydrothermal vent metagenome</name>
    <dbReference type="NCBI Taxonomy" id="652676"/>
    <lineage>
        <taxon>unclassified sequences</taxon>
        <taxon>metagenomes</taxon>
        <taxon>ecological metagenomes</taxon>
    </lineage>
</organism>
<sequence length="649" mass="76137">MLTFKLNANDLKYEQSPYLLQHGDNPVNWMAWNDNTFKEALKQNKLIFLSIGYSTCHWCHVMEEESFEDDTVAKVLNENYISIKVDREEMPQIDSHYQYIYQIMNGRGGGWPLTIIMTPDKKVFYSATYIVKENLIGILKDLNVTFKTNNNKILRVTSQIENILKSNTYKPTKNIDLKLNTVIDLFTSNLKENYDKEYGGFSVAPKFPQATTLQSMLELYQINNDKSLLDMSLYTLKAMARGGIYDQIEGGFYRYSVNRKWEIPHFEKMLYTQAELLEVYSKAYLITKDNFFRNIVDEIVQVVNKRFVKENLLFSASDADSLNFEHKKEEGFYFIFNYKSVYEFLKNKKYNKKEIYDILNYFNITSEDDIAYNIGNPYITSEKPPKNIVKIKKDLLELRGYKKYPFMDKKIQTSWNALYIKSLFISSKIDKKYGQLAINFLDTLIDNMYVKNVLYHQKLFDRTLKVKAVFEDYAFLISALIEAYEFNFDTKYIELAAKLTDETIKKFDRNGAWYLSDDEFNSPAKIYDSAYASSLSTMIKNLFKLSLLVDNRKFYDKATVLIKEQSIKIQNNPTFVSTAFSAFVGSKKEYKLLKSTKDNLLANREKIEQLNYPYLVVKAVKEKQYLACTINRCFSIDKDIDKVLKRIVE</sequence>
<feature type="domain" description="Spermatogenesis-associated protein 20-like TRX" evidence="1">
    <location>
        <begin position="9"/>
        <end position="164"/>
    </location>
</feature>
<keyword evidence="2" id="KW-0418">Kinase</keyword>
<dbReference type="Gene3D" id="3.40.30.10">
    <property type="entry name" value="Glutaredoxin"/>
    <property type="match status" value="1"/>
</dbReference>
<dbReference type="InterPro" id="IPR004879">
    <property type="entry name" value="Ssp411-like_TRX"/>
</dbReference>
<dbReference type="InterPro" id="IPR008928">
    <property type="entry name" value="6-hairpin_glycosidase_sf"/>
</dbReference>
<evidence type="ECO:0000259" key="1">
    <source>
        <dbReference type="Pfam" id="PF03190"/>
    </source>
</evidence>
<protein>
    <submittedName>
        <fullName evidence="2">Thymidylate kinase</fullName>
        <ecNumber evidence="2">2.7.4.9</ecNumber>
    </submittedName>
</protein>
<dbReference type="GO" id="GO:0004798">
    <property type="term" value="F:dTMP kinase activity"/>
    <property type="evidence" value="ECO:0007669"/>
    <property type="project" value="UniProtKB-EC"/>
</dbReference>
<proteinExistence type="predicted"/>
<dbReference type="EMBL" id="UOYO01000017">
    <property type="protein sequence ID" value="VAY86858.1"/>
    <property type="molecule type" value="Genomic_DNA"/>
</dbReference>
<reference evidence="2" key="1">
    <citation type="submission" date="2018-10" db="EMBL/GenBank/DDBJ databases">
        <authorList>
            <person name="Aoki K."/>
        </authorList>
    </citation>
    <scope>NUCLEOTIDE SEQUENCE</scope>
</reference>
<dbReference type="SUPFAM" id="SSF48208">
    <property type="entry name" value="Six-hairpin glycosidases"/>
    <property type="match status" value="1"/>
</dbReference>
<dbReference type="CDD" id="cd02955">
    <property type="entry name" value="SSP411"/>
    <property type="match status" value="1"/>
</dbReference>
<dbReference type="AlphaFoldDB" id="A0A3B1E4M4"/>
<accession>A0A3B1E4M4</accession>
<dbReference type="PANTHER" id="PTHR42899:SF1">
    <property type="entry name" value="SPERMATOGENESIS-ASSOCIATED PROTEIN 20"/>
    <property type="match status" value="1"/>
</dbReference>
<dbReference type="PANTHER" id="PTHR42899">
    <property type="entry name" value="SPERMATOGENESIS-ASSOCIATED PROTEIN 20"/>
    <property type="match status" value="1"/>
</dbReference>
<dbReference type="InterPro" id="IPR024705">
    <property type="entry name" value="Ssp411"/>
</dbReference>
<keyword evidence="2" id="KW-0808">Transferase</keyword>
<gene>
    <name evidence="2" type="ORF">MNB_ARC-1_1081</name>
</gene>
<dbReference type="SUPFAM" id="SSF52833">
    <property type="entry name" value="Thioredoxin-like"/>
    <property type="match status" value="1"/>
</dbReference>
<dbReference type="EC" id="2.7.4.9" evidence="2"/>
<dbReference type="GO" id="GO:0005975">
    <property type="term" value="P:carbohydrate metabolic process"/>
    <property type="evidence" value="ECO:0007669"/>
    <property type="project" value="InterPro"/>
</dbReference>